<dbReference type="PIRSF" id="PIRSF000005">
    <property type="entry name" value="Cytochrome_c4"/>
    <property type="match status" value="1"/>
</dbReference>
<evidence type="ECO:0000256" key="10">
    <source>
        <dbReference type="SAM" id="SignalP"/>
    </source>
</evidence>
<feature type="binding site" description="axial binding residue" evidence="9">
    <location>
        <position position="36"/>
    </location>
    <ligand>
        <name>heme c</name>
        <dbReference type="ChEBI" id="CHEBI:61717"/>
        <label>1</label>
    </ligand>
    <ligandPart>
        <name>Fe</name>
        <dbReference type="ChEBI" id="CHEBI:18248"/>
    </ligandPart>
</feature>
<dbReference type="Pfam" id="PF00034">
    <property type="entry name" value="Cytochrom_C"/>
    <property type="match status" value="2"/>
</dbReference>
<feature type="signal peptide" evidence="10">
    <location>
        <begin position="1"/>
        <end position="19"/>
    </location>
</feature>
<evidence type="ECO:0000259" key="11">
    <source>
        <dbReference type="PROSITE" id="PS51007"/>
    </source>
</evidence>
<dbReference type="InterPro" id="IPR024167">
    <property type="entry name" value="Cytochrome_c4-like"/>
</dbReference>
<dbReference type="InterPro" id="IPR050597">
    <property type="entry name" value="Cytochrome_c_Oxidase_Subunit"/>
</dbReference>
<feature type="domain" description="Cytochrome c" evidence="11">
    <location>
        <begin position="107"/>
        <end position="198"/>
    </location>
</feature>
<keyword evidence="5" id="KW-0574">Periplasm</keyword>
<accession>A0A545T8U8</accession>
<feature type="binding site" description="axial binding residue" evidence="9">
    <location>
        <position position="75"/>
    </location>
    <ligand>
        <name>heme c</name>
        <dbReference type="ChEBI" id="CHEBI:61717"/>
        <label>1</label>
    </ligand>
    <ligandPart>
        <name>Fe</name>
        <dbReference type="ChEBI" id="CHEBI:18248"/>
    </ligandPart>
</feature>
<keyword evidence="7 9" id="KW-0408">Iron</keyword>
<feature type="binding site" description="axial binding residue" evidence="9">
    <location>
        <position position="132"/>
    </location>
    <ligand>
        <name>heme c</name>
        <dbReference type="ChEBI" id="CHEBI:61717"/>
        <label>2</label>
    </ligand>
    <ligandPart>
        <name>Fe</name>
        <dbReference type="ChEBI" id="CHEBI:18248"/>
    </ligandPart>
</feature>
<dbReference type="InterPro" id="IPR009056">
    <property type="entry name" value="Cyt_c-like_dom"/>
</dbReference>
<evidence type="ECO:0000256" key="1">
    <source>
        <dbReference type="ARBA" id="ARBA00004418"/>
    </source>
</evidence>
<dbReference type="GO" id="GO:0009055">
    <property type="term" value="F:electron transfer activity"/>
    <property type="evidence" value="ECO:0007669"/>
    <property type="project" value="InterPro"/>
</dbReference>
<evidence type="ECO:0000256" key="6">
    <source>
        <dbReference type="ARBA" id="ARBA00022982"/>
    </source>
</evidence>
<comment type="caution">
    <text evidence="12">The sequence shown here is derived from an EMBL/GenBank/DDBJ whole genome shotgun (WGS) entry which is preliminary data.</text>
</comment>
<name>A0A545T8U8_9GAMM</name>
<dbReference type="PANTHER" id="PTHR33751:SF9">
    <property type="entry name" value="CYTOCHROME C4"/>
    <property type="match status" value="1"/>
</dbReference>
<evidence type="ECO:0000313" key="12">
    <source>
        <dbReference type="EMBL" id="TQV73629.1"/>
    </source>
</evidence>
<evidence type="ECO:0000256" key="8">
    <source>
        <dbReference type="PIRSR" id="PIRSR000005-1"/>
    </source>
</evidence>
<evidence type="ECO:0000256" key="3">
    <source>
        <dbReference type="ARBA" id="ARBA00022617"/>
    </source>
</evidence>
<dbReference type="OrthoDB" id="9773456at2"/>
<evidence type="ECO:0000256" key="2">
    <source>
        <dbReference type="ARBA" id="ARBA00022448"/>
    </source>
</evidence>
<feature type="binding site" description="covalent" evidence="8">
    <location>
        <position position="128"/>
    </location>
    <ligand>
        <name>heme c</name>
        <dbReference type="ChEBI" id="CHEBI:61717"/>
        <label>2</label>
    </ligand>
</feature>
<keyword evidence="2" id="KW-0813">Transport</keyword>
<keyword evidence="6" id="KW-0249">Electron transport</keyword>
<comment type="subcellular location">
    <subcellularLocation>
        <location evidence="1">Periplasm</location>
    </subcellularLocation>
</comment>
<proteinExistence type="predicted"/>
<dbReference type="RefSeq" id="WP_142942337.1">
    <property type="nucleotide sequence ID" value="NZ_VIKR01000003.1"/>
</dbReference>
<feature type="domain" description="Cytochrome c" evidence="11">
    <location>
        <begin position="20"/>
        <end position="98"/>
    </location>
</feature>
<evidence type="ECO:0000256" key="9">
    <source>
        <dbReference type="PIRSR" id="PIRSR000005-2"/>
    </source>
</evidence>
<dbReference type="PROSITE" id="PS51007">
    <property type="entry name" value="CYTC"/>
    <property type="match status" value="2"/>
</dbReference>
<dbReference type="AlphaFoldDB" id="A0A545T8U8"/>
<evidence type="ECO:0000256" key="7">
    <source>
        <dbReference type="ARBA" id="ARBA00023004"/>
    </source>
</evidence>
<dbReference type="GO" id="GO:0042597">
    <property type="term" value="C:periplasmic space"/>
    <property type="evidence" value="ECO:0007669"/>
    <property type="project" value="UniProtKB-SubCell"/>
</dbReference>
<dbReference type="GO" id="GO:0005506">
    <property type="term" value="F:iron ion binding"/>
    <property type="evidence" value="ECO:0007669"/>
    <property type="project" value="InterPro"/>
</dbReference>
<gene>
    <name evidence="12" type="ORF">FLL45_12200</name>
</gene>
<keyword evidence="10" id="KW-0732">Signal</keyword>
<feature type="binding site" description="covalent" evidence="8">
    <location>
        <position position="32"/>
    </location>
    <ligand>
        <name>heme c</name>
        <dbReference type="ChEBI" id="CHEBI:61717"/>
        <label>1</label>
    </ligand>
</feature>
<evidence type="ECO:0000256" key="5">
    <source>
        <dbReference type="ARBA" id="ARBA00022764"/>
    </source>
</evidence>
<dbReference type="Proteomes" id="UP000317839">
    <property type="component" value="Unassembled WGS sequence"/>
</dbReference>
<feature type="chain" id="PRO_5021883090" evidence="10">
    <location>
        <begin position="20"/>
        <end position="198"/>
    </location>
</feature>
<reference evidence="12 13" key="1">
    <citation type="submission" date="2019-06" db="EMBL/GenBank/DDBJ databases">
        <title>Draft genome of Aliikangiella marina GYP-15.</title>
        <authorList>
            <person name="Wang G."/>
        </authorList>
    </citation>
    <scope>NUCLEOTIDE SEQUENCE [LARGE SCALE GENOMIC DNA]</scope>
    <source>
        <strain evidence="12 13">GYP-15</strain>
    </source>
</reference>
<dbReference type="SUPFAM" id="SSF46626">
    <property type="entry name" value="Cytochrome c"/>
    <property type="match status" value="2"/>
</dbReference>
<keyword evidence="13" id="KW-1185">Reference proteome</keyword>
<feature type="binding site" description="covalent" evidence="8">
    <location>
        <position position="131"/>
    </location>
    <ligand>
        <name>heme c</name>
        <dbReference type="ChEBI" id="CHEBI:61717"/>
        <label>2</label>
    </ligand>
</feature>
<comment type="PTM">
    <text evidence="8">Binds 2 heme c groups covalently per subunit.</text>
</comment>
<feature type="binding site" description="axial binding residue" evidence="9">
    <location>
        <position position="175"/>
    </location>
    <ligand>
        <name>heme c</name>
        <dbReference type="ChEBI" id="CHEBI:61717"/>
        <label>2</label>
    </ligand>
    <ligandPart>
        <name>Fe</name>
        <dbReference type="ChEBI" id="CHEBI:18248"/>
    </ligandPart>
</feature>
<dbReference type="EMBL" id="VIKR01000003">
    <property type="protein sequence ID" value="TQV73629.1"/>
    <property type="molecule type" value="Genomic_DNA"/>
</dbReference>
<keyword evidence="3 8" id="KW-0349">Heme</keyword>
<dbReference type="InterPro" id="IPR036909">
    <property type="entry name" value="Cyt_c-like_dom_sf"/>
</dbReference>
<dbReference type="GO" id="GO:0020037">
    <property type="term" value="F:heme binding"/>
    <property type="evidence" value="ECO:0007669"/>
    <property type="project" value="InterPro"/>
</dbReference>
<feature type="binding site" description="covalent" evidence="8">
    <location>
        <position position="35"/>
    </location>
    <ligand>
        <name>heme c</name>
        <dbReference type="ChEBI" id="CHEBI:61717"/>
        <label>1</label>
    </ligand>
</feature>
<keyword evidence="4 9" id="KW-0479">Metal-binding</keyword>
<dbReference type="Gene3D" id="1.10.760.10">
    <property type="entry name" value="Cytochrome c-like domain"/>
    <property type="match status" value="2"/>
</dbReference>
<organism evidence="12 13">
    <name type="scientific">Aliikangiella marina</name>
    <dbReference type="NCBI Taxonomy" id="1712262"/>
    <lineage>
        <taxon>Bacteria</taxon>
        <taxon>Pseudomonadati</taxon>
        <taxon>Pseudomonadota</taxon>
        <taxon>Gammaproteobacteria</taxon>
        <taxon>Oceanospirillales</taxon>
        <taxon>Pleioneaceae</taxon>
        <taxon>Aliikangiella</taxon>
    </lineage>
</organism>
<sequence>MKRTIGLLLSLMFAATVSAGDATKGKEKSVQCVACHAVDGNSPLAMNPKLAGQSAKYLVKQLQEFKSGVRENAIMAPMAAALSDQDMADIAAFYASQKIQFAAVPDEYIELGQRLYRAGDADRDIPACMACHGPSGKGMAAAGFPALGGQHPEYTKAQLMAFRSGERNNDENNVMRDIVAKMSDEQIEALSYYMVGLH</sequence>
<evidence type="ECO:0000313" key="13">
    <source>
        <dbReference type="Proteomes" id="UP000317839"/>
    </source>
</evidence>
<dbReference type="PANTHER" id="PTHR33751">
    <property type="entry name" value="CBB3-TYPE CYTOCHROME C OXIDASE SUBUNIT FIXP"/>
    <property type="match status" value="1"/>
</dbReference>
<protein>
    <submittedName>
        <fullName evidence="12">Cytochrome c4</fullName>
    </submittedName>
</protein>
<evidence type="ECO:0000256" key="4">
    <source>
        <dbReference type="ARBA" id="ARBA00022723"/>
    </source>
</evidence>